<organism evidence="5 6">
    <name type="scientific">Deinandra increscens subsp. villosa</name>
    <dbReference type="NCBI Taxonomy" id="3103831"/>
    <lineage>
        <taxon>Eukaryota</taxon>
        <taxon>Viridiplantae</taxon>
        <taxon>Streptophyta</taxon>
        <taxon>Embryophyta</taxon>
        <taxon>Tracheophyta</taxon>
        <taxon>Spermatophyta</taxon>
        <taxon>Magnoliopsida</taxon>
        <taxon>eudicotyledons</taxon>
        <taxon>Gunneridae</taxon>
        <taxon>Pentapetalae</taxon>
        <taxon>asterids</taxon>
        <taxon>campanulids</taxon>
        <taxon>Asterales</taxon>
        <taxon>Asteraceae</taxon>
        <taxon>Asteroideae</taxon>
        <taxon>Heliantheae alliance</taxon>
        <taxon>Madieae</taxon>
        <taxon>Madiinae</taxon>
        <taxon>Deinandra</taxon>
    </lineage>
</organism>
<dbReference type="PANTHER" id="PTHR47942:SF50">
    <property type="entry name" value="OS03G0284900 PROTEIN"/>
    <property type="match status" value="1"/>
</dbReference>
<dbReference type="NCBIfam" id="TIGR00756">
    <property type="entry name" value="PPR"/>
    <property type="match status" value="5"/>
</dbReference>
<feature type="repeat" description="PPR" evidence="2">
    <location>
        <begin position="404"/>
        <end position="438"/>
    </location>
</feature>
<feature type="domain" description="PROP1-like PPR" evidence="4">
    <location>
        <begin position="235"/>
        <end position="354"/>
    </location>
</feature>
<dbReference type="PROSITE" id="PS51375">
    <property type="entry name" value="PPR"/>
    <property type="match status" value="5"/>
</dbReference>
<dbReference type="Gene3D" id="1.25.40.10">
    <property type="entry name" value="Tetratricopeptide repeat domain"/>
    <property type="match status" value="3"/>
</dbReference>
<feature type="region of interest" description="Disordered" evidence="3">
    <location>
        <begin position="1"/>
        <end position="68"/>
    </location>
</feature>
<name>A0AAP0CVW3_9ASTR</name>
<evidence type="ECO:0000256" key="3">
    <source>
        <dbReference type="SAM" id="MobiDB-lite"/>
    </source>
</evidence>
<comment type="caution">
    <text evidence="5">The sequence shown here is derived from an EMBL/GenBank/DDBJ whole genome shotgun (WGS) entry which is preliminary data.</text>
</comment>
<keyword evidence="6" id="KW-1185">Reference proteome</keyword>
<dbReference type="InterPro" id="IPR011990">
    <property type="entry name" value="TPR-like_helical_dom_sf"/>
</dbReference>
<dbReference type="InterPro" id="IPR033443">
    <property type="entry name" value="PROP1-like_PPR_dom"/>
</dbReference>
<evidence type="ECO:0000259" key="4">
    <source>
        <dbReference type="Pfam" id="PF17177"/>
    </source>
</evidence>
<reference evidence="5 6" key="1">
    <citation type="submission" date="2024-04" db="EMBL/GenBank/DDBJ databases">
        <title>The reference genome of an endangered Asteraceae, Deinandra increscens subsp. villosa, native to the Central Coast of California.</title>
        <authorList>
            <person name="Guilliams M."/>
            <person name="Hasenstab-Lehman K."/>
            <person name="Meyer R."/>
            <person name="Mcevoy S."/>
        </authorList>
    </citation>
    <scope>NUCLEOTIDE SEQUENCE [LARGE SCALE GENOMIC DNA]</scope>
    <source>
        <tissue evidence="5">Leaf</tissue>
    </source>
</reference>
<evidence type="ECO:0000256" key="1">
    <source>
        <dbReference type="ARBA" id="ARBA00022737"/>
    </source>
</evidence>
<protein>
    <recommendedName>
        <fullName evidence="4">PROP1-like PPR domain-containing protein</fullName>
    </recommendedName>
</protein>
<feature type="repeat" description="PPR" evidence="2">
    <location>
        <begin position="597"/>
        <end position="634"/>
    </location>
</feature>
<feature type="repeat" description="PPR" evidence="2">
    <location>
        <begin position="369"/>
        <end position="403"/>
    </location>
</feature>
<dbReference type="Pfam" id="PF17177">
    <property type="entry name" value="PPR_long"/>
    <property type="match status" value="1"/>
</dbReference>
<feature type="compositionally biased region" description="Polar residues" evidence="3">
    <location>
        <begin position="1"/>
        <end position="11"/>
    </location>
</feature>
<feature type="repeat" description="PPR" evidence="2">
    <location>
        <begin position="562"/>
        <end position="596"/>
    </location>
</feature>
<evidence type="ECO:0000256" key="2">
    <source>
        <dbReference type="PROSITE-ProRule" id="PRU00708"/>
    </source>
</evidence>
<dbReference type="AlphaFoldDB" id="A0AAP0CVW3"/>
<evidence type="ECO:0000313" key="5">
    <source>
        <dbReference type="EMBL" id="KAK9061445.1"/>
    </source>
</evidence>
<proteinExistence type="predicted"/>
<sequence length="846" mass="94944">MRSTTTLTITASSVSTPPPPLPKHTRTTTTSPKRPPKQSKPPPLPSRSPSPSSSTKSHRPPLLSTFRWGEHRKSHNQINYYAELASKLAEDARFEEFFMIVETIASGAEFSALLNVELVSKGVLSVIESDEGFQRLNRVLTGFQKLGINGALEVSLSDRSVVDAIGRECRRNLERGGVDEVVDLMETLSGFAFAFEEAVEPIDVIRNCVNKRNPQAAIRYAGLCTRSDEAFCTAILEFGKRGDMASALTVFEASKHKLGCVNMYAYRTIIDVCGLCHDHLQSRSIYEELNAEKVNPNLYVFNSLMNVNACDLSYTMNIYKHMQNLGIAPDISSYNILLKSCSLAARLDLAQEIYKEVEYLESIGSLKLDVFTYSTMIKVFTDERMWQMALGIKDKMLETGVTPNIVTWSSLIRACAKSGLVDQAFVLFEEMLLAGCVPNSQCCNVLLHACVKALQYDRAFRLFQNWKNNSFQKTNRSLTLGGSHIAINVPFKPTVSTYNVLMKACGTDHFLAKALMDEMETVGLSPNHISWSTLIGVYGGSGDVKRAVQVLKTMRESGVPPDVVAYTAAIKVCVKQRELNLAFSLFADMKKYQIQPNMVTYNTLLRARTRYGSLIEVQQCLSIYQDMRKSGFKPNDYYLKELIEEWCEGIIQDNHQSLGDLKSTSRRDLGGPHSLLLEKVASHLQKSTQSIAVDLRGLTKVEARIVVLAVLRMIKENYHPGKFMRDDMFIILGVQEVGTAVDKNEFDVKDAIIKLLKDNLGLEVLSLGPKIPTEIRINVKNPFNSQPDLHETLEGTKSSNSPTRRPAVLHRLKVTRRSLYHWLQKKVQSENRRLVTHSYPQYFVDS</sequence>
<dbReference type="InterPro" id="IPR051222">
    <property type="entry name" value="PPR/CCM1_RNA-binding"/>
</dbReference>
<dbReference type="InterPro" id="IPR002885">
    <property type="entry name" value="PPR_rpt"/>
</dbReference>
<accession>A0AAP0CVW3</accession>
<feature type="repeat" description="PPR" evidence="2">
    <location>
        <begin position="527"/>
        <end position="561"/>
    </location>
</feature>
<feature type="compositionally biased region" description="Pro residues" evidence="3">
    <location>
        <begin position="38"/>
        <end position="48"/>
    </location>
</feature>
<feature type="region of interest" description="Disordered" evidence="3">
    <location>
        <begin position="786"/>
        <end position="805"/>
    </location>
</feature>
<dbReference type="PANTHER" id="PTHR47942">
    <property type="entry name" value="TETRATRICOPEPTIDE REPEAT (TPR)-LIKE SUPERFAMILY PROTEIN-RELATED"/>
    <property type="match status" value="1"/>
</dbReference>
<keyword evidence="1" id="KW-0677">Repeat</keyword>
<evidence type="ECO:0000313" key="6">
    <source>
        <dbReference type="Proteomes" id="UP001408789"/>
    </source>
</evidence>
<gene>
    <name evidence="5" type="ORF">SSX86_018626</name>
</gene>
<dbReference type="EMBL" id="JBCNJP010000019">
    <property type="protein sequence ID" value="KAK9061445.1"/>
    <property type="molecule type" value="Genomic_DNA"/>
</dbReference>
<dbReference type="Pfam" id="PF13041">
    <property type="entry name" value="PPR_2"/>
    <property type="match status" value="2"/>
</dbReference>
<dbReference type="Pfam" id="PF01535">
    <property type="entry name" value="PPR"/>
    <property type="match status" value="2"/>
</dbReference>
<dbReference type="Proteomes" id="UP001408789">
    <property type="component" value="Unassembled WGS sequence"/>
</dbReference>